<comment type="miscellaneous">
    <text evidence="6">The iminoaspartate product is unstable in aqueous solution and can decompose to oxaloacetate and ammonia.</text>
</comment>
<dbReference type="Pfam" id="PF03447">
    <property type="entry name" value="NAD_binding_3"/>
    <property type="match status" value="1"/>
</dbReference>
<comment type="catalytic activity">
    <reaction evidence="6">
        <text>L-aspartate + NAD(+) + H2O = oxaloacetate + NH4(+) + NADH + H(+)</text>
        <dbReference type="Rhea" id="RHEA:11788"/>
        <dbReference type="ChEBI" id="CHEBI:15377"/>
        <dbReference type="ChEBI" id="CHEBI:15378"/>
        <dbReference type="ChEBI" id="CHEBI:16452"/>
        <dbReference type="ChEBI" id="CHEBI:28938"/>
        <dbReference type="ChEBI" id="CHEBI:29991"/>
        <dbReference type="ChEBI" id="CHEBI:57540"/>
        <dbReference type="ChEBI" id="CHEBI:57945"/>
        <dbReference type="EC" id="1.4.1.21"/>
    </reaction>
</comment>
<dbReference type="NCBIfam" id="NF009828">
    <property type="entry name" value="PRK13303.1-3"/>
    <property type="match status" value="1"/>
</dbReference>
<sequence length="271" mass="29384">MKRLNAIKIGIIGLGTIGHAVASYSMERYAEQIEVKAALVRNESRDYRLPASCLITSDEDAFFAEDMDIIVEAAGHTAVKTYGVRALRHASFIVASIGALAEANVLKELRATAAQYHTQLLVPSAAIGGLDRICAMTLEEIDRIELITRKPPVAWYGTFAEEKVELSAVSEPTLIFNGTANESALLFPESVNVSAALSLAGIGFENTHVQVYVDPTITRNTHQIIVEGFAGRIKLSLQNTPSAHNPKTGYIVAMSIVKVLRQYTNPFVIGV</sequence>
<dbReference type="UniPathway" id="UPA00253">
    <property type="reaction ID" value="UER00456"/>
</dbReference>
<dbReference type="EMBL" id="AWSJ01000341">
    <property type="protein sequence ID" value="ERI05891.1"/>
    <property type="molecule type" value="Genomic_DNA"/>
</dbReference>
<dbReference type="InterPro" id="IPR002811">
    <property type="entry name" value="Asp_DH"/>
</dbReference>
<dbReference type="PIRSF" id="PIRSF005227">
    <property type="entry name" value="Asp_dh_NAD_syn"/>
    <property type="match status" value="1"/>
</dbReference>
<evidence type="ECO:0000256" key="3">
    <source>
        <dbReference type="ARBA" id="ARBA00022857"/>
    </source>
</evidence>
<dbReference type="PATRIC" id="fig|649747.3.peg.4899"/>
<accession>U1Y4S7</accession>
<dbReference type="SUPFAM" id="SSF51735">
    <property type="entry name" value="NAD(P)-binding Rossmann-fold domains"/>
    <property type="match status" value="1"/>
</dbReference>
<comment type="function">
    <text evidence="6">Specifically catalyzes the NAD or NADP-dependent dehydrogenation of L-aspartate to iminoaspartate.</text>
</comment>
<evidence type="ECO:0000313" key="9">
    <source>
        <dbReference type="EMBL" id="ERI05891.1"/>
    </source>
</evidence>
<dbReference type="HAMAP" id="MF_01265">
    <property type="entry name" value="NadX"/>
    <property type="match status" value="1"/>
</dbReference>
<dbReference type="Pfam" id="PF01958">
    <property type="entry name" value="Asp_DH_C"/>
    <property type="match status" value="1"/>
</dbReference>
<dbReference type="GO" id="GO:0050661">
    <property type="term" value="F:NADP binding"/>
    <property type="evidence" value="ECO:0007669"/>
    <property type="project" value="UniProtKB-UniRule"/>
</dbReference>
<comment type="pathway">
    <text evidence="6">Cofactor biosynthesis; NAD(+) biosynthesis; iminoaspartate from L-aspartate (dehydrogenase route): step 1/1.</text>
</comment>
<gene>
    <name evidence="6" type="primary">nadX</name>
    <name evidence="9" type="ORF">HMPREF0083_05453</name>
</gene>
<dbReference type="GO" id="GO:0033735">
    <property type="term" value="F:aspartate dehydrogenase [NAD(P)+] activity"/>
    <property type="evidence" value="ECO:0007669"/>
    <property type="project" value="UniProtKB-EC"/>
</dbReference>
<evidence type="ECO:0000256" key="5">
    <source>
        <dbReference type="ARBA" id="ARBA00023027"/>
    </source>
</evidence>
<evidence type="ECO:0000256" key="6">
    <source>
        <dbReference type="HAMAP-Rule" id="MF_01265"/>
    </source>
</evidence>
<dbReference type="Proteomes" id="UP000016511">
    <property type="component" value="Unassembled WGS sequence"/>
</dbReference>
<feature type="binding site" evidence="6">
    <location>
        <position position="126"/>
    </location>
    <ligand>
        <name>NAD(+)</name>
        <dbReference type="ChEBI" id="CHEBI:57540"/>
    </ligand>
</feature>
<dbReference type="Gene3D" id="3.30.360.10">
    <property type="entry name" value="Dihydrodipicolinate Reductase, domain 2"/>
    <property type="match status" value="1"/>
</dbReference>
<organism evidence="9 10">
    <name type="scientific">Aneurinibacillus aneurinilyticus ATCC 12856</name>
    <dbReference type="NCBI Taxonomy" id="649747"/>
    <lineage>
        <taxon>Bacteria</taxon>
        <taxon>Bacillati</taxon>
        <taxon>Bacillota</taxon>
        <taxon>Bacilli</taxon>
        <taxon>Bacillales</taxon>
        <taxon>Paenibacillaceae</taxon>
        <taxon>Aneurinibacillus group</taxon>
        <taxon>Aneurinibacillus</taxon>
    </lineage>
</organism>
<dbReference type="PANTHER" id="PTHR31873:SF6">
    <property type="entry name" value="ASPARTATE DEHYDROGENASE DOMAIN-CONTAINING PROTEIN"/>
    <property type="match status" value="1"/>
</dbReference>
<feature type="active site" evidence="6">
    <location>
        <position position="222"/>
    </location>
</feature>
<keyword evidence="10" id="KW-1185">Reference proteome</keyword>
<dbReference type="InterPro" id="IPR036291">
    <property type="entry name" value="NAD(P)-bd_dom_sf"/>
</dbReference>
<dbReference type="SUPFAM" id="SSF55347">
    <property type="entry name" value="Glyceraldehyde-3-phosphate dehydrogenase-like, C-terminal domain"/>
    <property type="match status" value="1"/>
</dbReference>
<keyword evidence="5 6" id="KW-0520">NAD</keyword>
<dbReference type="HOGENOM" id="CLU_089550_0_0_9"/>
<dbReference type="InterPro" id="IPR011182">
    <property type="entry name" value="L-Asp_DH"/>
</dbReference>
<dbReference type="PANTHER" id="PTHR31873">
    <property type="entry name" value="L-ASPARTATE DEHYDROGENASE-RELATED"/>
    <property type="match status" value="1"/>
</dbReference>
<dbReference type="AlphaFoldDB" id="U1Y4S7"/>
<comment type="catalytic activity">
    <reaction evidence="6">
        <text>L-aspartate + NADP(+) + H2O = oxaloacetate + NH4(+) + NADPH + H(+)</text>
        <dbReference type="Rhea" id="RHEA:11784"/>
        <dbReference type="ChEBI" id="CHEBI:15377"/>
        <dbReference type="ChEBI" id="CHEBI:15378"/>
        <dbReference type="ChEBI" id="CHEBI:16452"/>
        <dbReference type="ChEBI" id="CHEBI:28938"/>
        <dbReference type="ChEBI" id="CHEBI:29991"/>
        <dbReference type="ChEBI" id="CHEBI:57783"/>
        <dbReference type="ChEBI" id="CHEBI:58349"/>
        <dbReference type="EC" id="1.4.1.21"/>
    </reaction>
</comment>
<proteinExistence type="inferred from homology"/>
<protein>
    <recommendedName>
        <fullName evidence="6">L-aspartate dehydrogenase</fullName>
        <ecNumber evidence="6">1.4.1.21</ecNumber>
    </recommendedName>
</protein>
<evidence type="ECO:0000256" key="2">
    <source>
        <dbReference type="ARBA" id="ARBA00022642"/>
    </source>
</evidence>
<dbReference type="eggNOG" id="COG1712">
    <property type="taxonomic scope" value="Bacteria"/>
</dbReference>
<keyword evidence="2 6" id="KW-0662">Pyridine nucleotide biosynthesis</keyword>
<dbReference type="GO" id="GO:0051287">
    <property type="term" value="F:NAD binding"/>
    <property type="evidence" value="ECO:0007669"/>
    <property type="project" value="UniProtKB-UniRule"/>
</dbReference>
<evidence type="ECO:0000259" key="8">
    <source>
        <dbReference type="Pfam" id="PF03447"/>
    </source>
</evidence>
<evidence type="ECO:0000313" key="10">
    <source>
        <dbReference type="Proteomes" id="UP000016511"/>
    </source>
</evidence>
<dbReference type="InterPro" id="IPR020626">
    <property type="entry name" value="Asp_DH_prok"/>
</dbReference>
<evidence type="ECO:0000256" key="1">
    <source>
        <dbReference type="ARBA" id="ARBA00008331"/>
    </source>
</evidence>
<keyword evidence="4 6" id="KW-0560">Oxidoreductase</keyword>
<dbReference type="GO" id="GO:0016639">
    <property type="term" value="F:oxidoreductase activity, acting on the CH-NH2 group of donors, NAD or NADP as acceptor"/>
    <property type="evidence" value="ECO:0007669"/>
    <property type="project" value="UniProtKB-UniRule"/>
</dbReference>
<dbReference type="InterPro" id="IPR005106">
    <property type="entry name" value="Asp/hSer_DH_NAD-bd"/>
</dbReference>
<dbReference type="Gene3D" id="3.40.50.720">
    <property type="entry name" value="NAD(P)-binding Rossmann-like Domain"/>
    <property type="match status" value="1"/>
</dbReference>
<keyword evidence="3 6" id="KW-0521">NADP</keyword>
<feature type="binding site" evidence="6">
    <location>
        <position position="192"/>
    </location>
    <ligand>
        <name>NAD(+)</name>
        <dbReference type="ChEBI" id="CHEBI:57540"/>
    </ligand>
</feature>
<reference evidence="9 10" key="1">
    <citation type="submission" date="2013-08" db="EMBL/GenBank/DDBJ databases">
        <authorList>
            <person name="Weinstock G."/>
            <person name="Sodergren E."/>
            <person name="Wylie T."/>
            <person name="Fulton L."/>
            <person name="Fulton R."/>
            <person name="Fronick C."/>
            <person name="O'Laughlin M."/>
            <person name="Godfrey J."/>
            <person name="Miner T."/>
            <person name="Herter B."/>
            <person name="Appelbaum E."/>
            <person name="Cordes M."/>
            <person name="Lek S."/>
            <person name="Wollam A."/>
            <person name="Pepin K.H."/>
            <person name="Palsikar V.B."/>
            <person name="Mitreva M."/>
            <person name="Wilson R.K."/>
        </authorList>
    </citation>
    <scope>NUCLEOTIDE SEQUENCE [LARGE SCALE GENOMIC DNA]</scope>
    <source>
        <strain evidence="9 10">ATCC 12856</strain>
    </source>
</reference>
<name>U1Y4S7_ANEAE</name>
<feature type="domain" description="Aspartate/homoserine dehydrogenase NAD-binding" evidence="8">
    <location>
        <begin position="13"/>
        <end position="123"/>
    </location>
</feature>
<evidence type="ECO:0000259" key="7">
    <source>
        <dbReference type="Pfam" id="PF01958"/>
    </source>
</evidence>
<evidence type="ECO:0000256" key="4">
    <source>
        <dbReference type="ARBA" id="ARBA00023002"/>
    </source>
</evidence>
<feature type="domain" description="Aspartate dehydrogenase" evidence="7">
    <location>
        <begin position="170"/>
        <end position="257"/>
    </location>
</feature>
<dbReference type="STRING" id="649747.HMPREF0083_05453"/>
<dbReference type="GO" id="GO:0009435">
    <property type="term" value="P:NAD+ biosynthetic process"/>
    <property type="evidence" value="ECO:0007669"/>
    <property type="project" value="UniProtKB-UniRule"/>
</dbReference>
<dbReference type="EC" id="1.4.1.21" evidence="6"/>
<comment type="caution">
    <text evidence="9">The sequence shown here is derived from an EMBL/GenBank/DDBJ whole genome shotgun (WGS) entry which is preliminary data.</text>
</comment>
<comment type="similarity">
    <text evidence="1 6">Belongs to the L-aspartate dehydrogenase family.</text>
</comment>